<keyword evidence="2 7" id="KW-0808">Transferase</keyword>
<comment type="cofactor">
    <cofactor evidence="7">
        <name>Mg(2+)</name>
        <dbReference type="ChEBI" id="CHEBI:18420"/>
    </cofactor>
    <cofactor evidence="7">
        <name>Mn(2+)</name>
        <dbReference type="ChEBI" id="CHEBI:29035"/>
    </cofactor>
</comment>
<organism evidence="11 12">
    <name type="scientific">Pullulanibacillus pueri</name>
    <dbReference type="NCBI Taxonomy" id="1437324"/>
    <lineage>
        <taxon>Bacteria</taxon>
        <taxon>Bacillati</taxon>
        <taxon>Bacillota</taxon>
        <taxon>Bacilli</taxon>
        <taxon>Bacillales</taxon>
        <taxon>Sporolactobacillaceae</taxon>
        <taxon>Pullulanibacillus</taxon>
    </lineage>
</organism>
<comment type="pathway">
    <text evidence="7">Quinol/quinone metabolism; menaquinone biosynthesis.</text>
</comment>
<protein>
    <recommendedName>
        <fullName evidence="7">2-succinyl-5-enolpyruvyl-6-hydroxy-3-cyclohexene-1-carboxylate synthase</fullName>
        <shortName evidence="7">SEPHCHC synthase</shortName>
        <ecNumber evidence="7">2.2.1.9</ecNumber>
    </recommendedName>
    <alternativeName>
        <fullName evidence="7">Menaquinone biosynthesis protein MenD</fullName>
    </alternativeName>
</protein>
<dbReference type="CDD" id="cd02009">
    <property type="entry name" value="TPP_SHCHC_synthase"/>
    <property type="match status" value="1"/>
</dbReference>
<name>A0A8J2ZY02_9BACL</name>
<evidence type="ECO:0000313" key="11">
    <source>
        <dbReference type="EMBL" id="GGH86031.1"/>
    </source>
</evidence>
<keyword evidence="3 7" id="KW-0479">Metal-binding</keyword>
<dbReference type="Pfam" id="PF16582">
    <property type="entry name" value="TPP_enzyme_M_2"/>
    <property type="match status" value="1"/>
</dbReference>
<keyword evidence="12" id="KW-1185">Reference proteome</keyword>
<keyword evidence="5 7" id="KW-0786">Thiamine pyrophosphate</keyword>
<evidence type="ECO:0000256" key="4">
    <source>
        <dbReference type="ARBA" id="ARBA00022842"/>
    </source>
</evidence>
<reference evidence="11" key="1">
    <citation type="journal article" date="2014" name="Int. J. Syst. Evol. Microbiol.">
        <title>Complete genome sequence of Corynebacterium casei LMG S-19264T (=DSM 44701T), isolated from a smear-ripened cheese.</title>
        <authorList>
            <consortium name="US DOE Joint Genome Institute (JGI-PGF)"/>
            <person name="Walter F."/>
            <person name="Albersmeier A."/>
            <person name="Kalinowski J."/>
            <person name="Ruckert C."/>
        </authorList>
    </citation>
    <scope>NUCLEOTIDE SEQUENCE</scope>
    <source>
        <strain evidence="11">CGMCC 1.12777</strain>
    </source>
</reference>
<dbReference type="UniPathway" id="UPA00079"/>
<dbReference type="InterPro" id="IPR012001">
    <property type="entry name" value="Thiamin_PyroP_enz_TPP-bd_dom"/>
</dbReference>
<dbReference type="GO" id="GO:0030145">
    <property type="term" value="F:manganese ion binding"/>
    <property type="evidence" value="ECO:0007669"/>
    <property type="project" value="UniProtKB-UniRule"/>
</dbReference>
<dbReference type="PANTHER" id="PTHR42916">
    <property type="entry name" value="2-SUCCINYL-5-ENOLPYRUVYL-6-HYDROXY-3-CYCLOHEXENE-1-CARBOXYLATE SYNTHASE"/>
    <property type="match status" value="1"/>
</dbReference>
<comment type="cofactor">
    <cofactor evidence="7">
        <name>thiamine diphosphate</name>
        <dbReference type="ChEBI" id="CHEBI:58937"/>
    </cofactor>
    <text evidence="7">Binds 1 thiamine pyrophosphate per subunit.</text>
</comment>
<evidence type="ECO:0000256" key="6">
    <source>
        <dbReference type="ARBA" id="ARBA00023211"/>
    </source>
</evidence>
<keyword evidence="1 7" id="KW-0474">Menaquinone biosynthesis</keyword>
<evidence type="ECO:0000259" key="10">
    <source>
        <dbReference type="Pfam" id="PF16582"/>
    </source>
</evidence>
<dbReference type="UniPathway" id="UPA01057">
    <property type="reaction ID" value="UER00164"/>
</dbReference>
<keyword evidence="6 7" id="KW-0464">Manganese</keyword>
<evidence type="ECO:0000256" key="2">
    <source>
        <dbReference type="ARBA" id="ARBA00022679"/>
    </source>
</evidence>
<dbReference type="AlphaFoldDB" id="A0A8J2ZY02"/>
<dbReference type="InterPro" id="IPR032264">
    <property type="entry name" value="MenD_middle"/>
</dbReference>
<evidence type="ECO:0000259" key="9">
    <source>
        <dbReference type="Pfam" id="PF02776"/>
    </source>
</evidence>
<evidence type="ECO:0000259" key="8">
    <source>
        <dbReference type="Pfam" id="PF02775"/>
    </source>
</evidence>
<dbReference type="Gene3D" id="3.40.50.970">
    <property type="match status" value="2"/>
</dbReference>
<dbReference type="HAMAP" id="MF_01659">
    <property type="entry name" value="MenD"/>
    <property type="match status" value="1"/>
</dbReference>
<comment type="similarity">
    <text evidence="7">Belongs to the TPP enzyme family. MenD subfamily.</text>
</comment>
<comment type="subunit">
    <text evidence="7">Homodimer.</text>
</comment>
<feature type="domain" description="Menaquinone biosynthesis protein MenD middle" evidence="10">
    <location>
        <begin position="222"/>
        <end position="407"/>
    </location>
</feature>
<comment type="caution">
    <text evidence="11">The sequence shown here is derived from an EMBL/GenBank/DDBJ whole genome shotgun (WGS) entry which is preliminary data.</text>
</comment>
<dbReference type="GO" id="GO:0000287">
    <property type="term" value="F:magnesium ion binding"/>
    <property type="evidence" value="ECO:0007669"/>
    <property type="project" value="UniProtKB-UniRule"/>
</dbReference>
<evidence type="ECO:0000313" key="12">
    <source>
        <dbReference type="Proteomes" id="UP000656813"/>
    </source>
</evidence>
<gene>
    <name evidence="7 11" type="primary">menD</name>
    <name evidence="11" type="ORF">GCM10007096_32790</name>
</gene>
<dbReference type="GO" id="GO:0070204">
    <property type="term" value="F:2-succinyl-5-enolpyruvyl-6-hydroxy-3-cyclohexene-1-carboxylic-acid synthase activity"/>
    <property type="evidence" value="ECO:0007669"/>
    <property type="project" value="UniProtKB-UniRule"/>
</dbReference>
<reference evidence="11" key="2">
    <citation type="submission" date="2020-09" db="EMBL/GenBank/DDBJ databases">
        <authorList>
            <person name="Sun Q."/>
            <person name="Zhou Y."/>
        </authorList>
    </citation>
    <scope>NUCLEOTIDE SEQUENCE</scope>
    <source>
        <strain evidence="11">CGMCC 1.12777</strain>
    </source>
</reference>
<evidence type="ECO:0000256" key="1">
    <source>
        <dbReference type="ARBA" id="ARBA00022428"/>
    </source>
</evidence>
<evidence type="ECO:0000256" key="7">
    <source>
        <dbReference type="HAMAP-Rule" id="MF_01659"/>
    </source>
</evidence>
<dbReference type="Pfam" id="PF02776">
    <property type="entry name" value="TPP_enzyme_N"/>
    <property type="match status" value="1"/>
</dbReference>
<dbReference type="InterPro" id="IPR004433">
    <property type="entry name" value="MenaQ_synth_MenD"/>
</dbReference>
<dbReference type="EMBL" id="BMFV01000030">
    <property type="protein sequence ID" value="GGH86031.1"/>
    <property type="molecule type" value="Genomic_DNA"/>
</dbReference>
<comment type="function">
    <text evidence="7">Catalyzes the thiamine diphosphate-dependent decarboxylation of 2-oxoglutarate and the subsequent addition of the resulting succinic semialdehyde-thiamine pyrophosphate anion to isochorismate to yield 2-succinyl-5-enolpyruvyl-6-hydroxy-3-cyclohexene-1-carboxylate (SEPHCHC).</text>
</comment>
<comment type="pathway">
    <text evidence="7">Quinol/quinone metabolism; 1,4-dihydroxy-2-naphthoate biosynthesis; 1,4-dihydroxy-2-naphthoate from chorismate: step 2/7.</text>
</comment>
<dbReference type="SUPFAM" id="SSF52518">
    <property type="entry name" value="Thiamin diphosphate-binding fold (THDP-binding)"/>
    <property type="match status" value="2"/>
</dbReference>
<dbReference type="GO" id="GO:0030976">
    <property type="term" value="F:thiamine pyrophosphate binding"/>
    <property type="evidence" value="ECO:0007669"/>
    <property type="project" value="UniProtKB-UniRule"/>
</dbReference>
<proteinExistence type="inferred from homology"/>
<dbReference type="CDD" id="cd07037">
    <property type="entry name" value="TPP_PYR_MenD"/>
    <property type="match status" value="1"/>
</dbReference>
<dbReference type="Pfam" id="PF02775">
    <property type="entry name" value="TPP_enzyme_C"/>
    <property type="match status" value="1"/>
</dbReference>
<dbReference type="InterPro" id="IPR029035">
    <property type="entry name" value="DHS-like_NAD/FAD-binding_dom"/>
</dbReference>
<accession>A0A8J2ZY02</accession>
<feature type="domain" description="Thiamine pyrophosphate enzyme TPP-binding" evidence="8">
    <location>
        <begin position="443"/>
        <end position="557"/>
    </location>
</feature>
<dbReference type="InterPro" id="IPR011766">
    <property type="entry name" value="TPP_enzyme_TPP-bd"/>
</dbReference>
<dbReference type="GO" id="GO:0009234">
    <property type="term" value="P:menaquinone biosynthetic process"/>
    <property type="evidence" value="ECO:0007669"/>
    <property type="project" value="UniProtKB-UniRule"/>
</dbReference>
<keyword evidence="4 7" id="KW-0460">Magnesium</keyword>
<evidence type="ECO:0000256" key="3">
    <source>
        <dbReference type="ARBA" id="ARBA00022723"/>
    </source>
</evidence>
<dbReference type="NCBIfam" id="TIGR00173">
    <property type="entry name" value="menD"/>
    <property type="match status" value="1"/>
</dbReference>
<dbReference type="Gene3D" id="3.40.50.1220">
    <property type="entry name" value="TPP-binding domain"/>
    <property type="match status" value="1"/>
</dbReference>
<dbReference type="Proteomes" id="UP000656813">
    <property type="component" value="Unassembled WGS sequence"/>
</dbReference>
<dbReference type="SUPFAM" id="SSF52467">
    <property type="entry name" value="DHS-like NAD/FAD-binding domain"/>
    <property type="match status" value="1"/>
</dbReference>
<sequence length="588" mass="65764">MEHQEALTSFTAAFIDELAEQGVRDVVISPGSRSTPLAILIHAHPRLKGWMNVDERSAGFFALGIAKQSQRPVALLCSSGTATANYYPAVIEAKYGRVPLVVLTADRPHELRGYGAPQTIDQIKLYGDHVKWFQEMPIPEYDETLWRYARNTAKRAVDTAAFLPQGPVHLNFPFREPLVPNIKQDHLWHYGKIAALDVQKEAVVSLTDGVYEQLANDWEKVSRPLIVVGPHRIPGLNKAVLALAKGLGAPILADPLSGLRYGLNGEENHVIDSYDALLKDVDIRKKLQADGIIRIGANPVSKPLTQYINGLNLSVYTIVDEAPEWRDPNHQATAMLHVSPVDFSEKFLRNVENQEDKKMGTEWLANWQKANDVAKDTLAHFMEETPWFEGHVVTTLNKFLQDDAYVFASNSMPIRDVDTFLLNQPLTLDVVANRGANGIDGVVSTAMGLSTGNKPTYLIIGDLAFFHDMNGLMVAKHYQLNVTIIVVNNNGGGIFSFLPQAQEAEEAFEVLFGTPLDYDIETVAQLYNAHYYKAHDVRSFEQALQQSQAQKGIKIIEAKTNRPENVQAHRKLWEAIRLRVQREINCDY</sequence>
<evidence type="ECO:0000256" key="5">
    <source>
        <dbReference type="ARBA" id="ARBA00023052"/>
    </source>
</evidence>
<feature type="domain" description="Thiamine pyrophosphate enzyme N-terminal TPP-binding" evidence="9">
    <location>
        <begin position="11"/>
        <end position="124"/>
    </location>
</feature>
<dbReference type="EC" id="2.2.1.9" evidence="7"/>
<dbReference type="PIRSF" id="PIRSF004983">
    <property type="entry name" value="MenD"/>
    <property type="match status" value="1"/>
</dbReference>
<comment type="catalytic activity">
    <reaction evidence="7">
        <text>isochorismate + 2-oxoglutarate + H(+) = 5-enolpyruvoyl-6-hydroxy-2-succinyl-cyclohex-3-ene-1-carboxylate + CO2</text>
        <dbReference type="Rhea" id="RHEA:25593"/>
        <dbReference type="ChEBI" id="CHEBI:15378"/>
        <dbReference type="ChEBI" id="CHEBI:16526"/>
        <dbReference type="ChEBI" id="CHEBI:16810"/>
        <dbReference type="ChEBI" id="CHEBI:29780"/>
        <dbReference type="ChEBI" id="CHEBI:58818"/>
        <dbReference type="EC" id="2.2.1.9"/>
    </reaction>
</comment>
<dbReference type="InterPro" id="IPR029061">
    <property type="entry name" value="THDP-binding"/>
</dbReference>
<dbReference type="RefSeq" id="WP_188498470.1">
    <property type="nucleotide sequence ID" value="NZ_BMFV01000030.1"/>
</dbReference>
<dbReference type="PANTHER" id="PTHR42916:SF1">
    <property type="entry name" value="PROTEIN PHYLLO, CHLOROPLASTIC"/>
    <property type="match status" value="1"/>
</dbReference>